<keyword evidence="5" id="KW-0472">Membrane</keyword>
<dbReference type="CDD" id="cd11019">
    <property type="entry name" value="OsENODL1_like"/>
    <property type="match status" value="1"/>
</dbReference>
<keyword evidence="2" id="KW-1003">Cell membrane</keyword>
<evidence type="ECO:0000256" key="2">
    <source>
        <dbReference type="ARBA" id="ARBA00022475"/>
    </source>
</evidence>
<comment type="subcellular location">
    <subcellularLocation>
        <location evidence="1">Cell membrane</location>
        <topology evidence="1">Lipid-anchor</topology>
        <topology evidence="1">GPI-anchor</topology>
    </subcellularLocation>
</comment>
<evidence type="ECO:0000313" key="13">
    <source>
        <dbReference type="Proteomes" id="UP001341840"/>
    </source>
</evidence>
<gene>
    <name evidence="12" type="ORF">PIB30_028012</name>
</gene>
<keyword evidence="7" id="KW-0325">Glycoprotein</keyword>
<keyword evidence="13" id="KW-1185">Reference proteome</keyword>
<dbReference type="PANTHER" id="PTHR33021:SF197">
    <property type="entry name" value="EARLY NODULIN-LIKE PROTEIN 13"/>
    <property type="match status" value="1"/>
</dbReference>
<evidence type="ECO:0000256" key="9">
    <source>
        <dbReference type="ARBA" id="ARBA00035011"/>
    </source>
</evidence>
<dbReference type="InterPro" id="IPR041846">
    <property type="entry name" value="ENL_dom"/>
</dbReference>
<name>A0ABU6YB34_9FABA</name>
<dbReference type="EMBL" id="JASCZI010241765">
    <property type="protein sequence ID" value="MED6206555.1"/>
    <property type="molecule type" value="Genomic_DNA"/>
</dbReference>
<dbReference type="PANTHER" id="PTHR33021">
    <property type="entry name" value="BLUE COPPER PROTEIN"/>
    <property type="match status" value="1"/>
</dbReference>
<keyword evidence="4 10" id="KW-0732">Signal</keyword>
<dbReference type="InterPro" id="IPR008972">
    <property type="entry name" value="Cupredoxin"/>
</dbReference>
<sequence length="190" mass="20082">MAGCLRASSAACSILILFVVFGVTYAAKDILVGGKVDAWKVPSSTSDSLNKWAERARFQVGDHLVWKYDGGKDSVLVVSKEDYGNCNTSSPIKKFNDGNTKVELDHPGPFFFISGAKGNCEQGEKLHVVVLTPRGSPAPSHVPATALSPSSGFEEAHTLSPAVAPSTGAANALEFGILVPLIGVFAMWLF</sequence>
<evidence type="ECO:0000256" key="6">
    <source>
        <dbReference type="ARBA" id="ARBA00023157"/>
    </source>
</evidence>
<protein>
    <recommendedName>
        <fullName evidence="11">Phytocyanin domain-containing protein</fullName>
    </recommendedName>
</protein>
<evidence type="ECO:0000256" key="10">
    <source>
        <dbReference type="SAM" id="SignalP"/>
    </source>
</evidence>
<evidence type="ECO:0000256" key="3">
    <source>
        <dbReference type="ARBA" id="ARBA00022622"/>
    </source>
</evidence>
<evidence type="ECO:0000313" key="12">
    <source>
        <dbReference type="EMBL" id="MED6206555.1"/>
    </source>
</evidence>
<evidence type="ECO:0000256" key="8">
    <source>
        <dbReference type="ARBA" id="ARBA00023288"/>
    </source>
</evidence>
<dbReference type="Gene3D" id="2.60.40.420">
    <property type="entry name" value="Cupredoxins - blue copper proteins"/>
    <property type="match status" value="1"/>
</dbReference>
<dbReference type="PROSITE" id="PS51485">
    <property type="entry name" value="PHYTOCYANIN"/>
    <property type="match status" value="1"/>
</dbReference>
<feature type="chain" id="PRO_5045765623" description="Phytocyanin domain-containing protein" evidence="10">
    <location>
        <begin position="27"/>
        <end position="190"/>
    </location>
</feature>
<evidence type="ECO:0000256" key="7">
    <source>
        <dbReference type="ARBA" id="ARBA00023180"/>
    </source>
</evidence>
<dbReference type="Pfam" id="PF02298">
    <property type="entry name" value="Cu_bind_like"/>
    <property type="match status" value="1"/>
</dbReference>
<evidence type="ECO:0000259" key="11">
    <source>
        <dbReference type="PROSITE" id="PS51485"/>
    </source>
</evidence>
<organism evidence="12 13">
    <name type="scientific">Stylosanthes scabra</name>
    <dbReference type="NCBI Taxonomy" id="79078"/>
    <lineage>
        <taxon>Eukaryota</taxon>
        <taxon>Viridiplantae</taxon>
        <taxon>Streptophyta</taxon>
        <taxon>Embryophyta</taxon>
        <taxon>Tracheophyta</taxon>
        <taxon>Spermatophyta</taxon>
        <taxon>Magnoliopsida</taxon>
        <taxon>eudicotyledons</taxon>
        <taxon>Gunneridae</taxon>
        <taxon>Pentapetalae</taxon>
        <taxon>rosids</taxon>
        <taxon>fabids</taxon>
        <taxon>Fabales</taxon>
        <taxon>Fabaceae</taxon>
        <taxon>Papilionoideae</taxon>
        <taxon>50 kb inversion clade</taxon>
        <taxon>dalbergioids sensu lato</taxon>
        <taxon>Dalbergieae</taxon>
        <taxon>Pterocarpus clade</taxon>
        <taxon>Stylosanthes</taxon>
    </lineage>
</organism>
<evidence type="ECO:0000256" key="5">
    <source>
        <dbReference type="ARBA" id="ARBA00023136"/>
    </source>
</evidence>
<evidence type="ECO:0000256" key="4">
    <source>
        <dbReference type="ARBA" id="ARBA00022729"/>
    </source>
</evidence>
<feature type="domain" description="Phytocyanin" evidence="11">
    <location>
        <begin position="28"/>
        <end position="132"/>
    </location>
</feature>
<comment type="similarity">
    <text evidence="9">Belongs to the early nodulin-like (ENODL) family.</text>
</comment>
<comment type="caution">
    <text evidence="12">The sequence shown here is derived from an EMBL/GenBank/DDBJ whole genome shotgun (WGS) entry which is preliminary data.</text>
</comment>
<evidence type="ECO:0000256" key="1">
    <source>
        <dbReference type="ARBA" id="ARBA00004609"/>
    </source>
</evidence>
<dbReference type="InterPro" id="IPR039391">
    <property type="entry name" value="Phytocyanin-like"/>
</dbReference>
<dbReference type="Proteomes" id="UP001341840">
    <property type="component" value="Unassembled WGS sequence"/>
</dbReference>
<proteinExistence type="inferred from homology"/>
<keyword evidence="8" id="KW-0449">Lipoprotein</keyword>
<keyword evidence="6" id="KW-1015">Disulfide bond</keyword>
<accession>A0ABU6YB34</accession>
<dbReference type="InterPro" id="IPR003245">
    <property type="entry name" value="Phytocyanin_dom"/>
</dbReference>
<reference evidence="12 13" key="1">
    <citation type="journal article" date="2023" name="Plants (Basel)">
        <title>Bridging the Gap: Combining Genomics and Transcriptomics Approaches to Understand Stylosanthes scabra, an Orphan Legume from the Brazilian Caatinga.</title>
        <authorList>
            <person name="Ferreira-Neto J.R.C."/>
            <person name="da Silva M.D."/>
            <person name="Binneck E."/>
            <person name="de Melo N.F."/>
            <person name="da Silva R.H."/>
            <person name="de Melo A.L.T.M."/>
            <person name="Pandolfi V."/>
            <person name="Bustamante F.O."/>
            <person name="Brasileiro-Vidal A.C."/>
            <person name="Benko-Iseppon A.M."/>
        </authorList>
    </citation>
    <scope>NUCLEOTIDE SEQUENCE [LARGE SCALE GENOMIC DNA]</scope>
    <source>
        <tissue evidence="12">Leaves</tissue>
    </source>
</reference>
<keyword evidence="3" id="KW-0336">GPI-anchor</keyword>
<dbReference type="SUPFAM" id="SSF49503">
    <property type="entry name" value="Cupredoxins"/>
    <property type="match status" value="1"/>
</dbReference>
<feature type="signal peptide" evidence="10">
    <location>
        <begin position="1"/>
        <end position="26"/>
    </location>
</feature>